<protein>
    <submittedName>
        <fullName evidence="2">Uncharacterized protein</fullName>
    </submittedName>
</protein>
<evidence type="ECO:0000313" key="3">
    <source>
        <dbReference type="Proteomes" id="UP001271007"/>
    </source>
</evidence>
<reference evidence="2" key="1">
    <citation type="submission" date="2023-04" db="EMBL/GenBank/DDBJ databases">
        <title>Black Yeasts Isolated from many extreme environments.</title>
        <authorList>
            <person name="Coleine C."/>
            <person name="Stajich J.E."/>
            <person name="Selbmann L."/>
        </authorList>
    </citation>
    <scope>NUCLEOTIDE SEQUENCE</scope>
    <source>
        <strain evidence="2">CCFEE 5312</strain>
    </source>
</reference>
<feature type="compositionally biased region" description="Acidic residues" evidence="1">
    <location>
        <begin position="605"/>
        <end position="621"/>
    </location>
</feature>
<sequence length="621" mass="68780">MFSRALTTRIVANITMGDGSSKLPLEVTDQILGHIFPELARPTRSTQAPKQTNIAPYYTPPAGFPFLLVPTEIRQQIFSYLLPARTAVHHPDDIGSKRATEDGPIVSLMLLHSKICREIALVLYEEREFIIHVHEGLRTGGVEFINAGRQPLNFQHSVYDQRFPLFTRDSRFGFDRLKKIRIQIHPAPDSDNLRHTAVNTYFVNLALCRLLERPAKCGKRDRRITSIKIEFIKPQSAEDLVGRRAIQRVEGYWWDMETQQPRSTSIHNVSNFELVLRPFANLTRCHHALIIHPPKLASHSPTKEFAAALRASMTSSSGTLFVDDELAKNIEIATEAMENHLRYTLQGKQIEDMERMAQEEVLETGVLDMEDFEDEIDPVGAAAINGGNSDPAPPAVQALQTYEHDRVTDTGTRTEDNEEELEAAYRESARTAQQQEQLEIQRALAASLTQAAVEAQFSPAHSSAPNGTGLSAMDFQFDGSDDEVDDFPASPPRSPRRSNSSETLVGDDMDDIQLNAPSSAVKAEAAHERSSSPPVARLGRLSASDRDSTPSPSKRQRREPSSDITTQAGNAATPRLSSLLPPARSFSSIGRNAAVRDSVDAGKDAEEEEDGGVDLIDLTDY</sequence>
<proteinExistence type="predicted"/>
<dbReference type="Proteomes" id="UP001271007">
    <property type="component" value="Unassembled WGS sequence"/>
</dbReference>
<name>A0AAJ0D9E8_9PEZI</name>
<dbReference type="EMBL" id="JAWDJX010000038">
    <property type="protein sequence ID" value="KAK3049673.1"/>
    <property type="molecule type" value="Genomic_DNA"/>
</dbReference>
<keyword evidence="3" id="KW-1185">Reference proteome</keyword>
<gene>
    <name evidence="2" type="ORF">LTR09_009095</name>
</gene>
<feature type="region of interest" description="Disordered" evidence="1">
    <location>
        <begin position="458"/>
        <end position="621"/>
    </location>
</feature>
<feature type="region of interest" description="Disordered" evidence="1">
    <location>
        <begin position="405"/>
        <end position="434"/>
    </location>
</feature>
<evidence type="ECO:0000313" key="2">
    <source>
        <dbReference type="EMBL" id="KAK3049673.1"/>
    </source>
</evidence>
<accession>A0AAJ0D9E8</accession>
<feature type="compositionally biased region" description="Basic and acidic residues" evidence="1">
    <location>
        <begin position="405"/>
        <end position="415"/>
    </location>
</feature>
<evidence type="ECO:0000256" key="1">
    <source>
        <dbReference type="SAM" id="MobiDB-lite"/>
    </source>
</evidence>
<feature type="compositionally biased region" description="Polar residues" evidence="1">
    <location>
        <begin position="459"/>
        <end position="469"/>
    </location>
</feature>
<organism evidence="2 3">
    <name type="scientific">Extremus antarcticus</name>
    <dbReference type="NCBI Taxonomy" id="702011"/>
    <lineage>
        <taxon>Eukaryota</taxon>
        <taxon>Fungi</taxon>
        <taxon>Dikarya</taxon>
        <taxon>Ascomycota</taxon>
        <taxon>Pezizomycotina</taxon>
        <taxon>Dothideomycetes</taxon>
        <taxon>Dothideomycetidae</taxon>
        <taxon>Mycosphaerellales</taxon>
        <taxon>Extremaceae</taxon>
        <taxon>Extremus</taxon>
    </lineage>
</organism>
<comment type="caution">
    <text evidence="2">The sequence shown here is derived from an EMBL/GenBank/DDBJ whole genome shotgun (WGS) entry which is preliminary data.</text>
</comment>
<dbReference type="AlphaFoldDB" id="A0AAJ0D9E8"/>